<dbReference type="EMBL" id="CACRZD030000009">
    <property type="protein sequence ID" value="CAA6664742.1"/>
    <property type="molecule type" value="Genomic_DNA"/>
</dbReference>
<organism evidence="2">
    <name type="scientific">Spirodela intermedia</name>
    <name type="common">Intermediate duckweed</name>
    <dbReference type="NCBI Taxonomy" id="51605"/>
    <lineage>
        <taxon>Eukaryota</taxon>
        <taxon>Viridiplantae</taxon>
        <taxon>Streptophyta</taxon>
        <taxon>Embryophyta</taxon>
        <taxon>Tracheophyta</taxon>
        <taxon>Spermatophyta</taxon>
        <taxon>Magnoliopsida</taxon>
        <taxon>Liliopsida</taxon>
        <taxon>Araceae</taxon>
        <taxon>Lemnoideae</taxon>
        <taxon>Spirodela</taxon>
    </lineage>
</organism>
<keyword evidence="3" id="KW-1185">Reference proteome</keyword>
<protein>
    <recommendedName>
        <fullName evidence="1">Cyclin N-terminal domain-containing protein</fullName>
    </recommendedName>
</protein>
<evidence type="ECO:0000313" key="3">
    <source>
        <dbReference type="Proteomes" id="UP001189122"/>
    </source>
</evidence>
<dbReference type="AlphaFoldDB" id="A0A7I8J5N0"/>
<dbReference type="Pfam" id="PF00134">
    <property type="entry name" value="Cyclin_N"/>
    <property type="match status" value="1"/>
</dbReference>
<sequence>MREPAFLVEPRRRQLLDFLMNACVWLGVAPIVKYTALSFFADRFLPCLPRISRENSAQNWLLHPLTESKLQIFILISLWISSKLHDTYPMSSKMLKSFGDRHIKDQHFTMRDFVEAEIIFMEVLNYEIGASNVTFLFLEELLIQFRQFYAWTYFPCSFGYVEIGELVSFHACMDIMDLLYETEEAASLYGHSRPLAASILVTSYILTVPKQRWEFPVLPWVKFAASHEEEHVEQLVRKVLEHILVPTTTSTMSPGYVEPSCQVTKD</sequence>
<evidence type="ECO:0000313" key="2">
    <source>
        <dbReference type="EMBL" id="CAA2625362.1"/>
    </source>
</evidence>
<feature type="domain" description="Cyclin N-terminal" evidence="1">
    <location>
        <begin position="10"/>
        <end position="128"/>
    </location>
</feature>
<accession>A0A7I8J5N0</accession>
<dbReference type="InterPro" id="IPR006671">
    <property type="entry name" value="Cyclin_N"/>
</dbReference>
<evidence type="ECO:0000259" key="1">
    <source>
        <dbReference type="Pfam" id="PF00134"/>
    </source>
</evidence>
<dbReference type="EMBL" id="LR743596">
    <property type="protein sequence ID" value="CAA2625362.1"/>
    <property type="molecule type" value="Genomic_DNA"/>
</dbReference>
<name>A0A7I8J5N0_SPIIN</name>
<dbReference type="Gene3D" id="1.10.472.10">
    <property type="entry name" value="Cyclin-like"/>
    <property type="match status" value="1"/>
</dbReference>
<dbReference type="SUPFAM" id="SSF47954">
    <property type="entry name" value="Cyclin-like"/>
    <property type="match status" value="1"/>
</dbReference>
<proteinExistence type="predicted"/>
<dbReference type="InterPro" id="IPR036915">
    <property type="entry name" value="Cyclin-like_sf"/>
</dbReference>
<gene>
    <name evidence="2" type="ORF">SI7747_09011131</name>
</gene>
<reference evidence="2 3" key="1">
    <citation type="submission" date="2019-12" db="EMBL/GenBank/DDBJ databases">
        <authorList>
            <person name="Scholz U."/>
            <person name="Mascher M."/>
            <person name="Fiebig A."/>
        </authorList>
    </citation>
    <scope>NUCLEOTIDE SEQUENCE</scope>
</reference>
<dbReference type="Proteomes" id="UP001189122">
    <property type="component" value="Unassembled WGS sequence"/>
</dbReference>